<dbReference type="PANTHER" id="PTHR45648:SF85">
    <property type="entry name" value="A, PUTATIVE (AFU_ORTHOLOGUE AFUA_2G10760)-RELATED"/>
    <property type="match status" value="1"/>
</dbReference>
<evidence type="ECO:0000256" key="2">
    <source>
        <dbReference type="SAM" id="SignalP"/>
    </source>
</evidence>
<proteinExistence type="predicted"/>
<evidence type="ECO:0000256" key="1">
    <source>
        <dbReference type="ARBA" id="ARBA00022801"/>
    </source>
</evidence>
<comment type="caution">
    <text evidence="3">The sequence shown here is derived from an EMBL/GenBank/DDBJ whole genome shotgun (WGS) entry which is preliminary data.</text>
</comment>
<keyword evidence="1" id="KW-0378">Hydrolase</keyword>
<accession>A0AAV9V7B9</accession>
<dbReference type="InterPro" id="IPR051058">
    <property type="entry name" value="GDSL_Est/Lipase"/>
</dbReference>
<dbReference type="SUPFAM" id="SSF52266">
    <property type="entry name" value="SGNH hydrolase"/>
    <property type="match status" value="1"/>
</dbReference>
<feature type="signal peptide" evidence="2">
    <location>
        <begin position="1"/>
        <end position="18"/>
    </location>
</feature>
<dbReference type="EMBL" id="JAVHNQ010000002">
    <property type="protein sequence ID" value="KAK6354642.1"/>
    <property type="molecule type" value="Genomic_DNA"/>
</dbReference>
<dbReference type="Gene3D" id="3.40.50.1110">
    <property type="entry name" value="SGNH hydrolase"/>
    <property type="match status" value="1"/>
</dbReference>
<dbReference type="Proteomes" id="UP001375240">
    <property type="component" value="Unassembled WGS sequence"/>
</dbReference>
<dbReference type="InterPro" id="IPR036514">
    <property type="entry name" value="SGNH_hydro_sf"/>
</dbReference>
<evidence type="ECO:0000313" key="3">
    <source>
        <dbReference type="EMBL" id="KAK6354642.1"/>
    </source>
</evidence>
<dbReference type="AlphaFoldDB" id="A0AAV9V7B9"/>
<feature type="chain" id="PRO_5043911711" evidence="2">
    <location>
        <begin position="19"/>
        <end position="330"/>
    </location>
</feature>
<sequence>MRTSTIIYSLALSAASYAAPLAPKGRSVTSLTFQGKPITHFLAFGDSYTFVDGTYGRLAYSFIGDAFNTVYTPEELLTNKITLNSTSSGGPNWTEYLTGCFSGRPSDCAIPLWNFAFAGADVTSALLTPHHDYSVQLVDQVAHYLASADSVINLPRESTLVAIWIGINDVNDSYKWKNITSFTDLYQADIDYLYGAVEQLYAAGYKNFLFMNTPATGPAPSTQLRDNVAIWDQILEHERHSFNRRHIHDEEVVTYKYDVVKEFNKILEHYQRYGFETISTYCAASAQPDILWNYASYGCLPIDKYFWLNSGHVTWPVHRILAEDLRAAMA</sequence>
<name>A0AAV9V7B9_9PEZI</name>
<gene>
    <name evidence="3" type="ORF">TWF696_003782</name>
</gene>
<protein>
    <submittedName>
        <fullName evidence="3">Uncharacterized protein</fullName>
    </submittedName>
</protein>
<organism evidence="3 4">
    <name type="scientific">Orbilia brochopaga</name>
    <dbReference type="NCBI Taxonomy" id="3140254"/>
    <lineage>
        <taxon>Eukaryota</taxon>
        <taxon>Fungi</taxon>
        <taxon>Dikarya</taxon>
        <taxon>Ascomycota</taxon>
        <taxon>Pezizomycotina</taxon>
        <taxon>Orbiliomycetes</taxon>
        <taxon>Orbiliales</taxon>
        <taxon>Orbiliaceae</taxon>
        <taxon>Orbilia</taxon>
    </lineage>
</organism>
<evidence type="ECO:0000313" key="4">
    <source>
        <dbReference type="Proteomes" id="UP001375240"/>
    </source>
</evidence>
<dbReference type="GO" id="GO:0016788">
    <property type="term" value="F:hydrolase activity, acting on ester bonds"/>
    <property type="evidence" value="ECO:0007669"/>
    <property type="project" value="InterPro"/>
</dbReference>
<keyword evidence="4" id="KW-1185">Reference proteome</keyword>
<dbReference type="CDD" id="cd01846">
    <property type="entry name" value="fatty_acyltransferase_like"/>
    <property type="match status" value="1"/>
</dbReference>
<keyword evidence="2" id="KW-0732">Signal</keyword>
<dbReference type="InterPro" id="IPR001087">
    <property type="entry name" value="GDSL"/>
</dbReference>
<dbReference type="Pfam" id="PF00657">
    <property type="entry name" value="Lipase_GDSL"/>
    <property type="match status" value="1"/>
</dbReference>
<reference evidence="3 4" key="1">
    <citation type="submission" date="2019-10" db="EMBL/GenBank/DDBJ databases">
        <authorList>
            <person name="Palmer J.M."/>
        </authorList>
    </citation>
    <scope>NUCLEOTIDE SEQUENCE [LARGE SCALE GENOMIC DNA]</scope>
    <source>
        <strain evidence="3 4">TWF696</strain>
    </source>
</reference>
<dbReference type="PANTHER" id="PTHR45648">
    <property type="entry name" value="GDSL LIPASE/ACYLHYDROLASE FAMILY PROTEIN (AFU_ORTHOLOGUE AFUA_4G14700)"/>
    <property type="match status" value="1"/>
</dbReference>